<evidence type="ECO:0000313" key="11">
    <source>
        <dbReference type="EMBL" id="MBK1644287.1"/>
    </source>
</evidence>
<feature type="domain" description="Pseudouridine synthase RsuA/RluA-like" evidence="9">
    <location>
        <begin position="110"/>
        <end position="258"/>
    </location>
</feature>
<dbReference type="EC" id="5.4.99.-" evidence="8"/>
<evidence type="ECO:0000256" key="6">
    <source>
        <dbReference type="PIRSR" id="PIRSR606225-1"/>
    </source>
</evidence>
<dbReference type="NCBIfam" id="TIGR00005">
    <property type="entry name" value="rluA_subfam"/>
    <property type="match status" value="1"/>
</dbReference>
<proteinExistence type="inferred from homology"/>
<keyword evidence="3 8" id="KW-0413">Isomerase</keyword>
<evidence type="ECO:0000259" key="10">
    <source>
        <dbReference type="Pfam" id="PF01479"/>
    </source>
</evidence>
<sequence>MTDPRLSGADGLGCPAVPAAERFRRAIRVDPGLAARRLDHVLAVSIPEISRSRLQAWIASGQVRVDGSPRRSRDKVWAGEVIELEARIEPIGDCRPESIALDVVFEDEQILVVNKPAGLVVHPAAGHPDGTLQNALLHHAPNLASVPRAGIVHRLDRDTTGLLVVAKTLHAHCSLVAQLQARRVHREYCALTIGEVVAGGRIEAPIGRHPTHRTRMAVVRDGRFAATRYRVLERFRGHTLLAVELETGRTHQIRVHLTSIQFPLVGDRVYGGRPRPPKQASPALVLALQTFPRQALHAIRLGLEHPTLGTTMTWEVPMAADFADLLGLLRHESVTCS</sequence>
<feature type="domain" description="RNA-binding S4" evidence="10">
    <location>
        <begin position="36"/>
        <end position="82"/>
    </location>
</feature>
<dbReference type="EMBL" id="NRSD01000004">
    <property type="protein sequence ID" value="MBK1644287.1"/>
    <property type="molecule type" value="Genomic_DNA"/>
</dbReference>
<evidence type="ECO:0000256" key="2">
    <source>
        <dbReference type="ARBA" id="ARBA00022884"/>
    </source>
</evidence>
<evidence type="ECO:0000256" key="1">
    <source>
        <dbReference type="ARBA" id="ARBA00010876"/>
    </source>
</evidence>
<dbReference type="NCBIfam" id="NF008385">
    <property type="entry name" value="PRK11180.1"/>
    <property type="match status" value="1"/>
</dbReference>
<name>A0A9X0WHM2_9GAMM</name>
<evidence type="ECO:0000256" key="4">
    <source>
        <dbReference type="ARBA" id="ARBA00036882"/>
    </source>
</evidence>
<dbReference type="PROSITE" id="PS01129">
    <property type="entry name" value="PSI_RLU"/>
    <property type="match status" value="1"/>
</dbReference>
<accession>A0A9X0WHM2</accession>
<comment type="similarity">
    <text evidence="1 8">Belongs to the pseudouridine synthase RluA family.</text>
</comment>
<dbReference type="GO" id="GO:0003723">
    <property type="term" value="F:RNA binding"/>
    <property type="evidence" value="ECO:0007669"/>
    <property type="project" value="UniProtKB-KW"/>
</dbReference>
<comment type="catalytic activity">
    <reaction evidence="4">
        <text>uridine(1911/1915/1917) in 23S rRNA = pseudouridine(1911/1915/1917) in 23S rRNA</text>
        <dbReference type="Rhea" id="RHEA:42524"/>
        <dbReference type="Rhea" id="RHEA-COMP:10097"/>
        <dbReference type="Rhea" id="RHEA-COMP:10098"/>
        <dbReference type="ChEBI" id="CHEBI:65314"/>
        <dbReference type="ChEBI" id="CHEBI:65315"/>
        <dbReference type="EC" id="5.4.99.23"/>
    </reaction>
</comment>
<dbReference type="Gene3D" id="3.30.2350.10">
    <property type="entry name" value="Pseudouridine synthase"/>
    <property type="match status" value="1"/>
</dbReference>
<evidence type="ECO:0000256" key="3">
    <source>
        <dbReference type="ARBA" id="ARBA00023235"/>
    </source>
</evidence>
<dbReference type="InterPro" id="IPR006225">
    <property type="entry name" value="PsdUridine_synth_RluC/D"/>
</dbReference>
<evidence type="ECO:0000256" key="7">
    <source>
        <dbReference type="PROSITE-ProRule" id="PRU00182"/>
    </source>
</evidence>
<dbReference type="InterPro" id="IPR020103">
    <property type="entry name" value="PsdUridine_synth_cat_dom_sf"/>
</dbReference>
<dbReference type="InterPro" id="IPR006224">
    <property type="entry name" value="PsdUridine_synth_RluA-like_CS"/>
</dbReference>
<dbReference type="PROSITE" id="PS50889">
    <property type="entry name" value="S4"/>
    <property type="match status" value="1"/>
</dbReference>
<dbReference type="CDD" id="cd02869">
    <property type="entry name" value="PseudoU_synth_RluA_like"/>
    <property type="match status" value="1"/>
</dbReference>
<dbReference type="Proteomes" id="UP001138802">
    <property type="component" value="Unassembled WGS sequence"/>
</dbReference>
<dbReference type="InterPro" id="IPR006145">
    <property type="entry name" value="PsdUridine_synth_RsuA/RluA"/>
</dbReference>
<comment type="caution">
    <text evidence="11">The sequence shown here is derived from an EMBL/GenBank/DDBJ whole genome shotgun (WGS) entry which is preliminary data.</text>
</comment>
<dbReference type="Pfam" id="PF00849">
    <property type="entry name" value="PseudoU_synth_2"/>
    <property type="match status" value="1"/>
</dbReference>
<comment type="function">
    <text evidence="5">Responsible for synthesis of pseudouridine from uracil at positions 1911, 1915 and 1917 in 23S ribosomal RNA.</text>
</comment>
<dbReference type="GO" id="GO:0000455">
    <property type="term" value="P:enzyme-directed rRNA pseudouridine synthesis"/>
    <property type="evidence" value="ECO:0007669"/>
    <property type="project" value="TreeGrafter"/>
</dbReference>
<dbReference type="GO" id="GO:0160140">
    <property type="term" value="F:23S rRNA pseudouridine(1911/1915/1917) synthase activity"/>
    <property type="evidence" value="ECO:0007669"/>
    <property type="project" value="UniProtKB-EC"/>
</dbReference>
<dbReference type="PANTHER" id="PTHR21600:SF44">
    <property type="entry name" value="RIBOSOMAL LARGE SUBUNIT PSEUDOURIDINE SYNTHASE D"/>
    <property type="match status" value="1"/>
</dbReference>
<dbReference type="InterPro" id="IPR036986">
    <property type="entry name" value="S4_RNA-bd_sf"/>
</dbReference>
<dbReference type="FunFam" id="3.30.2350.10:FF:000006">
    <property type="entry name" value="Pseudouridine synthase"/>
    <property type="match status" value="1"/>
</dbReference>
<keyword evidence="2 7" id="KW-0694">RNA-binding</keyword>
<gene>
    <name evidence="11" type="ORF">CKO25_06385</name>
</gene>
<evidence type="ECO:0000259" key="9">
    <source>
        <dbReference type="Pfam" id="PF00849"/>
    </source>
</evidence>
<dbReference type="Gene3D" id="3.10.290.10">
    <property type="entry name" value="RNA-binding S4 domain"/>
    <property type="match status" value="1"/>
</dbReference>
<organism evidence="11 12">
    <name type="scientific">Thiocapsa imhoffii</name>
    <dbReference type="NCBI Taxonomy" id="382777"/>
    <lineage>
        <taxon>Bacteria</taxon>
        <taxon>Pseudomonadati</taxon>
        <taxon>Pseudomonadota</taxon>
        <taxon>Gammaproteobacteria</taxon>
        <taxon>Chromatiales</taxon>
        <taxon>Chromatiaceae</taxon>
        <taxon>Thiocapsa</taxon>
    </lineage>
</organism>
<dbReference type="PANTHER" id="PTHR21600">
    <property type="entry name" value="MITOCHONDRIAL RNA PSEUDOURIDINE SYNTHASE"/>
    <property type="match status" value="1"/>
</dbReference>
<keyword evidence="12" id="KW-1185">Reference proteome</keyword>
<feature type="active site" evidence="6">
    <location>
        <position position="156"/>
    </location>
</feature>
<evidence type="ECO:0000256" key="5">
    <source>
        <dbReference type="ARBA" id="ARBA00056072"/>
    </source>
</evidence>
<protein>
    <recommendedName>
        <fullName evidence="8">Pseudouridine synthase</fullName>
        <ecNumber evidence="8">5.4.99.-</ecNumber>
    </recommendedName>
</protein>
<dbReference type="SUPFAM" id="SSF55120">
    <property type="entry name" value="Pseudouridine synthase"/>
    <property type="match status" value="1"/>
</dbReference>
<dbReference type="InterPro" id="IPR050188">
    <property type="entry name" value="RluA_PseudoU_synthase"/>
</dbReference>
<dbReference type="CDD" id="cd00165">
    <property type="entry name" value="S4"/>
    <property type="match status" value="1"/>
</dbReference>
<comment type="catalytic activity">
    <reaction evidence="8">
        <text>a uridine in RNA = a pseudouridine in RNA</text>
        <dbReference type="Rhea" id="RHEA:48348"/>
        <dbReference type="Rhea" id="RHEA-COMP:12068"/>
        <dbReference type="Rhea" id="RHEA-COMP:12069"/>
        <dbReference type="ChEBI" id="CHEBI:65314"/>
        <dbReference type="ChEBI" id="CHEBI:65315"/>
    </reaction>
</comment>
<dbReference type="SUPFAM" id="SSF55174">
    <property type="entry name" value="Alpha-L RNA-binding motif"/>
    <property type="match status" value="1"/>
</dbReference>
<reference evidence="11 12" key="1">
    <citation type="journal article" date="2020" name="Microorganisms">
        <title>Osmotic Adaptation and Compatible Solute Biosynthesis of Phototrophic Bacteria as Revealed from Genome Analyses.</title>
        <authorList>
            <person name="Imhoff J.F."/>
            <person name="Rahn T."/>
            <person name="Kunzel S."/>
            <person name="Keller A."/>
            <person name="Neulinger S.C."/>
        </authorList>
    </citation>
    <scope>NUCLEOTIDE SEQUENCE [LARGE SCALE GENOMIC DNA]</scope>
    <source>
        <strain evidence="11 12">DSM 21303</strain>
    </source>
</reference>
<evidence type="ECO:0000256" key="8">
    <source>
        <dbReference type="RuleBase" id="RU362028"/>
    </source>
</evidence>
<dbReference type="InterPro" id="IPR002942">
    <property type="entry name" value="S4_RNA-bd"/>
</dbReference>
<dbReference type="Pfam" id="PF01479">
    <property type="entry name" value="S4"/>
    <property type="match status" value="1"/>
</dbReference>
<evidence type="ECO:0000313" key="12">
    <source>
        <dbReference type="Proteomes" id="UP001138802"/>
    </source>
</evidence>
<dbReference type="AlphaFoldDB" id="A0A9X0WHM2"/>